<proteinExistence type="predicted"/>
<gene>
    <name evidence="2" type="ORF">UFOVP751_9</name>
</gene>
<dbReference type="EMBL" id="LR798465">
    <property type="protein sequence ID" value="CAB5238767.1"/>
    <property type="molecule type" value="Genomic_DNA"/>
</dbReference>
<evidence type="ECO:0000256" key="1">
    <source>
        <dbReference type="SAM" id="MobiDB-lite"/>
    </source>
</evidence>
<feature type="compositionally biased region" description="Basic and acidic residues" evidence="1">
    <location>
        <begin position="732"/>
        <end position="745"/>
    </location>
</feature>
<name>A0A6J7XSG4_9CAUD</name>
<protein>
    <submittedName>
        <fullName evidence="2">Uncharacterized protein</fullName>
    </submittedName>
</protein>
<sequence length="758" mass="80424">MATSFNLGGLLGLGGNELDDLLSPEQRASINQRGLLSAAAALLQAGGPSTRRVSLGQALGSALEAGQTGAQAAQQSALTQMLTRQKLEEATGAKELRQRIANILAPTTTTAAPAGGEITADEALAASGMAAGPTVARAAMIGQPRPAAPEMSANEMRAQQYRRVADVYAASGRGEDAKRFIDIAESLAPTRQEVVGEPIQTATGWVQRTKSGGFIPLPRDFEPAVKIKPVGEPTVVTDQKTNNQILVQRYDDGTIKPLEGFGPKRDLVLQQVDGKTVAIDKTSVVAGQEFGTGRDLRTITADGRTQVVDFSKIEPGTTFGTGRDIRPVTVDGRTQFVDMSTIEPGTVLGTGRDIRPITVDGKTQFVDVSTVAPGTVLGTGRDIRQVTVDGKTQFVDVSNVEPGTVFGTGRDIRPVTVDGRTQFVDMSTVEPGTVLGTGRDIRPITVDGKTQLVDFSTAQAGTTFGTGRDLRSITVDGKTQVVDFSTLAPGTTFGTGRDIRAVNVDGRTQLVDFSTAQPGTTFGTGISPVDKARLDIEKQRLDMERRRLGISEAEFARNAYDRVETAQGIVYVPKRPGAPIIPITDAAGKPLMGGGSGKPTEGETNAAGFAQRMERSISVISQLPAGSQPGARAAIAGSLPVIGGVAQRRAMTPEQQQYKQAADDWIRAKLRKESGAAIGVDEMQKEYETYFPQIGDTPEVIAQKAEARAIATNAMKTSAGNSYRPYVPPRTDAPKEGDTAKDRSGRNIVFRNGRWEYQ</sequence>
<evidence type="ECO:0000313" key="2">
    <source>
        <dbReference type="EMBL" id="CAB5238767.1"/>
    </source>
</evidence>
<reference evidence="2" key="1">
    <citation type="submission" date="2020-05" db="EMBL/GenBank/DDBJ databases">
        <authorList>
            <person name="Chiriac C."/>
            <person name="Salcher M."/>
            <person name="Ghai R."/>
            <person name="Kavagutti S V."/>
        </authorList>
    </citation>
    <scope>NUCLEOTIDE SEQUENCE</scope>
</reference>
<accession>A0A6J7XSG4</accession>
<feature type="region of interest" description="Disordered" evidence="1">
    <location>
        <begin position="719"/>
        <end position="758"/>
    </location>
</feature>
<organism evidence="2">
    <name type="scientific">uncultured Caudovirales phage</name>
    <dbReference type="NCBI Taxonomy" id="2100421"/>
    <lineage>
        <taxon>Viruses</taxon>
        <taxon>Duplodnaviria</taxon>
        <taxon>Heunggongvirae</taxon>
        <taxon>Uroviricota</taxon>
        <taxon>Caudoviricetes</taxon>
        <taxon>Peduoviridae</taxon>
        <taxon>Maltschvirus</taxon>
        <taxon>Maltschvirus maltsch</taxon>
    </lineage>
</organism>